<feature type="transmembrane region" description="Helical" evidence="2">
    <location>
        <begin position="952"/>
        <end position="974"/>
    </location>
</feature>
<dbReference type="Gene3D" id="2.60.40.10">
    <property type="entry name" value="Immunoglobulins"/>
    <property type="match status" value="5"/>
</dbReference>
<accession>A0A8X7CSW5</accession>
<feature type="compositionally biased region" description="Polar residues" evidence="1">
    <location>
        <begin position="1012"/>
        <end position="1021"/>
    </location>
</feature>
<sequence>MYKRREPMASYFPIRFPLRLKSESELFQGWSVGFICKYFRNCFLRISTNKMRVMADCTSKNLPPHLLFSTAVFQNAGKLLKMNIMRCILLGLYILLGSQLYLTDSCSFFENPYGNVTEDQDILVGSPFTFECMLFDTTMDDYGVTSNDLILRNEEGILTETERVDLYTVKYTVKNATKEDSGMYSCLVPIPNYDKPQLVCSSIIGVDYPPQNVTDFNCISIGFANLTCTWQEPHNNVHTQYFLHDLVNENPLFKRKCPIFRPGFCEFRLDTKPPYIQNQKYLSFMLEGINSLGTSKQYFRLKHDEIIKPDIPKFVRFSDVRETSVVINVSVPKGMEYKEFNGDLEYIVNFYPTSFPWKIKVVSVRTKSSENAVAKVVNLIPNTTYRFEVTCHVITESGKDSIRSEAKNETETTKADVPYFAPVIERSSFSSKSIAGNRSITLYWKPVSFEFENGKDFGYIVEYHDHFVPTRYTRQAFKKSNRPIAVNNVTSYTFEHMDSGTATIFTIVAVNVKGASSNKTAVMVVDKTEKLLDGARNITVLSYNRGEYDISWEAPDEEHYNFTLFWCELLKYGKDQCKGPVEWMQVFSDTSKKLYFPNHYISYRFGVAVNRNYQTSGIYWSSCTAFDDTQVKATSLEVYPKTSTNLQIKWMLRCVAYEKLIKEFYVYYCPCIGNCSYDPKECKVNGQGIKGWHKRKVDPSAEKVILSGLNPYTCYVVTTQALTRSGWGDYSPLVKECTMPGAPDDPPSNVSAIAEEGTIKVWFEPPTIPNGRITRYVICYNKTTSPDENSKTKEVRMKEDSHGFLSEKVVLDNVYYYTNYSIEVTACVDQACSVPSQPVYVSTDISYPGIITVPRVEMKEDIFNISWDPPLLPNGPILYYEIKLEGTFEGVYNVSGQNFLILDQNCAEKDDNITEIQVRAVNFKNGVPLFGEYGGRAETILCPSTGSVLKTFLIVALCLLLGSIGVGVTCYLIWEFRTNAIKIKNTNIQLPKGLQSPLDNPLNSYDKFKSGLMNNQDSGVPNDQAYDRLFSSTSDGDLSQNAEENRGPSGRNHSGESATSDKVHNSISSANTTKTHNSMDSGAEVESPLSPDSFSSDSGSVNAATPNRANQTNFLISKDSGLEKEDNITTNLSLQSKCKWWKDDKLPNDPSIMPPARNDEDNYNFIDKFARYNSVPSLVDFSVDNEAPICSGMQPYSKFGVGRSLSHGDFLVQNQGYSKFGFPNPSDKPQNIYYQPQIFSALIPNKAFPNKEDPSIIKKKPVDSIPKEAYSKFGVVETRPGPDCYMSLNNFVKVPCPSQKPLPSLHAGVSGNGNCANAPYVRINTSEPLEEIATSSEADYPTDNLANVATLYDGNCNDLSDVLPPDFDKHFIALHDLSKTTTEESLNPEKDTSLNQTGSNLLLSGGGLIGCDSVCSLKDGSSQVKENGSSQVEKKESSRVEENVLSSSSESESESPGGNDLPGYSGNDSSRVLVGYVRISPMTGDPQPCVIPQPNLTNVSVESV</sequence>
<dbReference type="InterPro" id="IPR050713">
    <property type="entry name" value="RTP_Phos/Ushers"/>
</dbReference>
<keyword evidence="2" id="KW-1133">Transmembrane helix</keyword>
<evidence type="ECO:0000313" key="4">
    <source>
        <dbReference type="EMBL" id="GFY75487.1"/>
    </source>
</evidence>
<dbReference type="SMART" id="SM00060">
    <property type="entry name" value="FN3"/>
    <property type="match status" value="5"/>
</dbReference>
<feature type="compositionally biased region" description="Polar residues" evidence="1">
    <location>
        <begin position="1420"/>
        <end position="1431"/>
    </location>
</feature>
<keyword evidence="5" id="KW-1185">Reference proteome</keyword>
<feature type="region of interest" description="Disordered" evidence="1">
    <location>
        <begin position="1005"/>
        <end position="1109"/>
    </location>
</feature>
<keyword evidence="2" id="KW-0472">Membrane</keyword>
<evidence type="ECO:0000256" key="2">
    <source>
        <dbReference type="SAM" id="Phobius"/>
    </source>
</evidence>
<feature type="domain" description="Fibronectin type-III" evidence="3">
    <location>
        <begin position="421"/>
        <end position="531"/>
    </location>
</feature>
<evidence type="ECO:0000256" key="1">
    <source>
        <dbReference type="SAM" id="MobiDB-lite"/>
    </source>
</evidence>
<dbReference type="OrthoDB" id="6437097at2759"/>
<dbReference type="SUPFAM" id="SSF48726">
    <property type="entry name" value="Immunoglobulin"/>
    <property type="match status" value="1"/>
</dbReference>
<dbReference type="PANTHER" id="PTHR46957">
    <property type="entry name" value="CYTOKINE RECEPTOR"/>
    <property type="match status" value="1"/>
</dbReference>
<dbReference type="EMBL" id="BMAV01021431">
    <property type="protein sequence ID" value="GFY75487.1"/>
    <property type="molecule type" value="Genomic_DNA"/>
</dbReference>
<feature type="compositionally biased region" description="Basic and acidic residues" evidence="1">
    <location>
        <begin position="1432"/>
        <end position="1442"/>
    </location>
</feature>
<dbReference type="PANTHER" id="PTHR46957:SF3">
    <property type="entry name" value="CYTOKINE RECEPTOR"/>
    <property type="match status" value="1"/>
</dbReference>
<evidence type="ECO:0000259" key="3">
    <source>
        <dbReference type="PROSITE" id="PS50853"/>
    </source>
</evidence>
<reference evidence="4" key="1">
    <citation type="submission" date="2020-08" db="EMBL/GenBank/DDBJ databases">
        <title>Multicomponent nature underlies the extraordinary mechanical properties of spider dragline silk.</title>
        <authorList>
            <person name="Kono N."/>
            <person name="Nakamura H."/>
            <person name="Mori M."/>
            <person name="Yoshida Y."/>
            <person name="Ohtoshi R."/>
            <person name="Malay A.D."/>
            <person name="Moran D.A.P."/>
            <person name="Tomita M."/>
            <person name="Numata K."/>
            <person name="Arakawa K."/>
        </authorList>
    </citation>
    <scope>NUCLEOTIDE SEQUENCE</scope>
</reference>
<feature type="domain" description="Fibronectin type-III" evidence="3">
    <location>
        <begin position="311"/>
        <end position="416"/>
    </location>
</feature>
<feature type="domain" description="Fibronectin type-III" evidence="3">
    <location>
        <begin position="746"/>
        <end position="846"/>
    </location>
</feature>
<dbReference type="GO" id="GO:0016020">
    <property type="term" value="C:membrane"/>
    <property type="evidence" value="ECO:0007669"/>
    <property type="project" value="UniProtKB-SubCell"/>
</dbReference>
<organism evidence="4 5">
    <name type="scientific">Trichonephila inaurata madagascariensis</name>
    <dbReference type="NCBI Taxonomy" id="2747483"/>
    <lineage>
        <taxon>Eukaryota</taxon>
        <taxon>Metazoa</taxon>
        <taxon>Ecdysozoa</taxon>
        <taxon>Arthropoda</taxon>
        <taxon>Chelicerata</taxon>
        <taxon>Arachnida</taxon>
        <taxon>Araneae</taxon>
        <taxon>Araneomorphae</taxon>
        <taxon>Entelegynae</taxon>
        <taxon>Araneoidea</taxon>
        <taxon>Nephilidae</taxon>
        <taxon>Trichonephila</taxon>
        <taxon>Trichonephila inaurata</taxon>
    </lineage>
</organism>
<feature type="compositionally biased region" description="Polar residues" evidence="1">
    <location>
        <begin position="1065"/>
        <end position="1080"/>
    </location>
</feature>
<dbReference type="InterPro" id="IPR003961">
    <property type="entry name" value="FN3_dom"/>
</dbReference>
<name>A0A8X7CSW5_9ARAC</name>
<gene>
    <name evidence="4" type="ORF">TNIN_415241</name>
</gene>
<proteinExistence type="predicted"/>
<dbReference type="Proteomes" id="UP000886998">
    <property type="component" value="Unassembled WGS sequence"/>
</dbReference>
<feature type="compositionally biased region" description="Polar residues" evidence="1">
    <location>
        <begin position="1030"/>
        <end position="1042"/>
    </location>
</feature>
<dbReference type="InterPro" id="IPR036179">
    <property type="entry name" value="Ig-like_dom_sf"/>
</dbReference>
<feature type="compositionally biased region" description="Polar residues" evidence="1">
    <location>
        <begin position="1494"/>
        <end position="1504"/>
    </location>
</feature>
<dbReference type="PROSITE" id="PS50853">
    <property type="entry name" value="FN3"/>
    <property type="match status" value="4"/>
</dbReference>
<feature type="compositionally biased region" description="Low complexity" evidence="1">
    <location>
        <begin position="1087"/>
        <end position="1100"/>
    </location>
</feature>
<dbReference type="InterPro" id="IPR036116">
    <property type="entry name" value="FN3_sf"/>
</dbReference>
<dbReference type="CDD" id="cd00063">
    <property type="entry name" value="FN3"/>
    <property type="match status" value="4"/>
</dbReference>
<keyword evidence="2" id="KW-0812">Transmembrane</keyword>
<dbReference type="Pfam" id="PF00041">
    <property type="entry name" value="fn3"/>
    <property type="match status" value="1"/>
</dbReference>
<feature type="region of interest" description="Disordered" evidence="1">
    <location>
        <begin position="1420"/>
        <end position="1467"/>
    </location>
</feature>
<feature type="region of interest" description="Disordered" evidence="1">
    <location>
        <begin position="1483"/>
        <end position="1504"/>
    </location>
</feature>
<comment type="caution">
    <text evidence="4">The sequence shown here is derived from an EMBL/GenBank/DDBJ whole genome shotgun (WGS) entry which is preliminary data.</text>
</comment>
<feature type="domain" description="Fibronectin type-III" evidence="3">
    <location>
        <begin position="632"/>
        <end position="742"/>
    </location>
</feature>
<dbReference type="SUPFAM" id="SSF49265">
    <property type="entry name" value="Fibronectin type III"/>
    <property type="match status" value="5"/>
</dbReference>
<protein>
    <recommendedName>
        <fullName evidence="3">Fibronectin type-III domain-containing protein</fullName>
    </recommendedName>
</protein>
<dbReference type="InterPro" id="IPR013783">
    <property type="entry name" value="Ig-like_fold"/>
</dbReference>
<evidence type="ECO:0000313" key="5">
    <source>
        <dbReference type="Proteomes" id="UP000886998"/>
    </source>
</evidence>